<keyword evidence="1" id="KW-0175">Coiled coil</keyword>
<keyword evidence="2" id="KW-0732">Signal</keyword>
<evidence type="ECO:0000256" key="2">
    <source>
        <dbReference type="SAM" id="SignalP"/>
    </source>
</evidence>
<feature type="coiled-coil region" evidence="1">
    <location>
        <begin position="62"/>
        <end position="106"/>
    </location>
</feature>
<feature type="chain" id="PRO_5014786415" evidence="2">
    <location>
        <begin position="39"/>
        <end position="196"/>
    </location>
</feature>
<keyword evidence="4" id="KW-1185">Reference proteome</keyword>
<proteinExistence type="predicted"/>
<keyword evidence="3" id="KW-0966">Cell projection</keyword>
<sequence length="196" mass="20936">MPRHPTKKRALGALNVITCLLIASAVLRFATEVAPAMANEAVEDVAAPPVRAVATGETQTLLAALQAREQRLTERETQLQNRMQALRSAEAQLEEKLAALLQAEATLSATIARADTAAETDLAQLTTVYENMKPKEAADLFAQMPPQFAAGFLGLMRPDAAALIMTELEPEIAYSFSVVLAGRNADVPSDAPLTNP</sequence>
<dbReference type="EMBL" id="PGTY01000002">
    <property type="protein sequence ID" value="PJI86110.1"/>
    <property type="molecule type" value="Genomic_DNA"/>
</dbReference>
<keyword evidence="3" id="KW-0282">Flagellum</keyword>
<dbReference type="SUPFAM" id="SSF158791">
    <property type="entry name" value="MgtE N-terminal domain-like"/>
    <property type="match status" value="1"/>
</dbReference>
<dbReference type="OrthoDB" id="9791432at2"/>
<accession>A0A2M8W5B0</accession>
<protein>
    <submittedName>
        <fullName evidence="3">Flagellar motility protein MotE (MotC chaperone)</fullName>
    </submittedName>
</protein>
<dbReference type="RefSeq" id="WP_100368432.1">
    <property type="nucleotide sequence ID" value="NZ_PGTY01000002.1"/>
</dbReference>
<gene>
    <name evidence="3" type="ORF">BC777_2468</name>
</gene>
<dbReference type="AlphaFoldDB" id="A0A2M8W5B0"/>
<organism evidence="3 4">
    <name type="scientific">Yoonia maricola</name>
    <dbReference type="NCBI Taxonomy" id="420999"/>
    <lineage>
        <taxon>Bacteria</taxon>
        <taxon>Pseudomonadati</taxon>
        <taxon>Pseudomonadota</taxon>
        <taxon>Alphaproteobacteria</taxon>
        <taxon>Rhodobacterales</taxon>
        <taxon>Paracoccaceae</taxon>
        <taxon>Yoonia</taxon>
    </lineage>
</organism>
<feature type="signal peptide" evidence="2">
    <location>
        <begin position="1"/>
        <end position="38"/>
    </location>
</feature>
<evidence type="ECO:0000313" key="3">
    <source>
        <dbReference type="EMBL" id="PJI86110.1"/>
    </source>
</evidence>
<keyword evidence="3" id="KW-0969">Cilium</keyword>
<reference evidence="3 4" key="1">
    <citation type="submission" date="2017-11" db="EMBL/GenBank/DDBJ databases">
        <title>Genomic Encyclopedia of Archaeal and Bacterial Type Strains, Phase II (KMG-II): From Individual Species to Whole Genera.</title>
        <authorList>
            <person name="Goeker M."/>
        </authorList>
    </citation>
    <scope>NUCLEOTIDE SEQUENCE [LARGE SCALE GENOMIC DNA]</scope>
    <source>
        <strain evidence="3 4">DSM 29128</strain>
    </source>
</reference>
<evidence type="ECO:0000256" key="1">
    <source>
        <dbReference type="SAM" id="Coils"/>
    </source>
</evidence>
<name>A0A2M8W5B0_9RHOB</name>
<comment type="caution">
    <text evidence="3">The sequence shown here is derived from an EMBL/GenBank/DDBJ whole genome shotgun (WGS) entry which is preliminary data.</text>
</comment>
<evidence type="ECO:0000313" key="4">
    <source>
        <dbReference type="Proteomes" id="UP000228531"/>
    </source>
</evidence>
<dbReference type="Proteomes" id="UP000228531">
    <property type="component" value="Unassembled WGS sequence"/>
</dbReference>